<dbReference type="Pfam" id="PF01613">
    <property type="entry name" value="Flavin_Reduct"/>
    <property type="match status" value="1"/>
</dbReference>
<dbReference type="GO" id="GO:0016646">
    <property type="term" value="F:oxidoreductase activity, acting on the CH-NH group of donors, NAD or NADP as acceptor"/>
    <property type="evidence" value="ECO:0007669"/>
    <property type="project" value="UniProtKB-ARBA"/>
</dbReference>
<dbReference type="SUPFAM" id="SSF50475">
    <property type="entry name" value="FMN-binding split barrel"/>
    <property type="match status" value="1"/>
</dbReference>
<dbReference type="PANTHER" id="PTHR43567">
    <property type="entry name" value="FLAVOREDOXIN-RELATED-RELATED"/>
    <property type="match status" value="1"/>
</dbReference>
<name>F2NWV3_TRES6</name>
<comment type="cofactor">
    <cofactor evidence="1">
        <name>FMN</name>
        <dbReference type="ChEBI" id="CHEBI:58210"/>
    </cofactor>
</comment>
<feature type="domain" description="Flavin reductase like" evidence="4">
    <location>
        <begin position="12"/>
        <end position="145"/>
    </location>
</feature>
<evidence type="ECO:0000313" key="6">
    <source>
        <dbReference type="Proteomes" id="UP000006852"/>
    </source>
</evidence>
<reference evidence="6" key="2">
    <citation type="submission" date="2011-04" db="EMBL/GenBank/DDBJ databases">
        <title>The complete genome of chromosome of Treponema succinifaciens DSM 2489.</title>
        <authorList>
            <person name="Lucas S."/>
            <person name="Copeland A."/>
            <person name="Lapidus A."/>
            <person name="Bruce D."/>
            <person name="Goodwin L."/>
            <person name="Pitluck S."/>
            <person name="Peters L."/>
            <person name="Kyrpides N."/>
            <person name="Mavromatis K."/>
            <person name="Ivanova N."/>
            <person name="Ovchinnikova G."/>
            <person name="Teshima H."/>
            <person name="Detter J.C."/>
            <person name="Tapia R."/>
            <person name="Han C."/>
            <person name="Land M."/>
            <person name="Hauser L."/>
            <person name="Markowitz V."/>
            <person name="Cheng J.-F."/>
            <person name="Hugenholtz P."/>
            <person name="Woyke T."/>
            <person name="Wu D."/>
            <person name="Gronow S."/>
            <person name="Wellnitz S."/>
            <person name="Brambilla E."/>
            <person name="Klenk H.-P."/>
            <person name="Eisen J.A."/>
        </authorList>
    </citation>
    <scope>NUCLEOTIDE SEQUENCE [LARGE SCALE GENOMIC DNA]</scope>
    <source>
        <strain evidence="6">ATCC 33096 / DSM 2489 / 6091</strain>
    </source>
</reference>
<keyword evidence="2" id="KW-0285">Flavoprotein</keyword>
<dbReference type="OrthoDB" id="9806228at2"/>
<protein>
    <submittedName>
        <fullName evidence="5">Flavin reductase domain protein FMN-binding protein</fullName>
    </submittedName>
</protein>
<dbReference type="InterPro" id="IPR002563">
    <property type="entry name" value="Flavin_Rdtase-like_dom"/>
</dbReference>
<dbReference type="eggNOG" id="COG1853">
    <property type="taxonomic scope" value="Bacteria"/>
</dbReference>
<dbReference type="InterPro" id="IPR012349">
    <property type="entry name" value="Split_barrel_FMN-bd"/>
</dbReference>
<evidence type="ECO:0000256" key="2">
    <source>
        <dbReference type="ARBA" id="ARBA00022630"/>
    </source>
</evidence>
<dbReference type="KEGG" id="tsu:Tresu_0188"/>
<gene>
    <name evidence="5" type="ordered locus">Tresu_0188</name>
</gene>
<keyword evidence="6" id="KW-1185">Reference proteome</keyword>
<organism evidence="5 6">
    <name type="scientific">Treponema succinifaciens (strain ATCC 33096 / DSM 2489 / 6091)</name>
    <dbReference type="NCBI Taxonomy" id="869209"/>
    <lineage>
        <taxon>Bacteria</taxon>
        <taxon>Pseudomonadati</taxon>
        <taxon>Spirochaetota</taxon>
        <taxon>Spirochaetia</taxon>
        <taxon>Spirochaetales</taxon>
        <taxon>Treponemataceae</taxon>
        <taxon>Treponema</taxon>
    </lineage>
</organism>
<sequence length="186" mass="20448">MRKNFGAKEWLYPMPVLIVASYDKDGTPDAMNAAWGSISDEKEIGLCLSASHKTVKNILERKAFTVSVGTAELAKECDYVGLVSANNTPDKFTKAGFHAEKSEFVDAPLIRELPFALECNLISYDEKTSHLFGQIVNVSIDDSVLDSNGKVDVKKLNPISYDPVNQHYLKLGDFAGKAFSIGLELK</sequence>
<dbReference type="RefSeq" id="WP_013700463.1">
    <property type="nucleotide sequence ID" value="NC_015385.1"/>
</dbReference>
<evidence type="ECO:0000256" key="3">
    <source>
        <dbReference type="ARBA" id="ARBA00038054"/>
    </source>
</evidence>
<dbReference type="HOGENOM" id="CLU_059021_5_5_12"/>
<accession>F2NWV3</accession>
<dbReference type="GO" id="GO:0010181">
    <property type="term" value="F:FMN binding"/>
    <property type="evidence" value="ECO:0007669"/>
    <property type="project" value="InterPro"/>
</dbReference>
<dbReference type="Proteomes" id="UP000006852">
    <property type="component" value="Chromosome"/>
</dbReference>
<evidence type="ECO:0000313" key="5">
    <source>
        <dbReference type="EMBL" id="AEB13152.1"/>
    </source>
</evidence>
<dbReference type="PANTHER" id="PTHR43567:SF1">
    <property type="entry name" value="FLAVOREDOXIN"/>
    <property type="match status" value="1"/>
</dbReference>
<dbReference type="AlphaFoldDB" id="F2NWV3"/>
<evidence type="ECO:0000259" key="4">
    <source>
        <dbReference type="Pfam" id="PF01613"/>
    </source>
</evidence>
<evidence type="ECO:0000256" key="1">
    <source>
        <dbReference type="ARBA" id="ARBA00001917"/>
    </source>
</evidence>
<dbReference type="EMBL" id="CP002631">
    <property type="protein sequence ID" value="AEB13152.1"/>
    <property type="molecule type" value="Genomic_DNA"/>
</dbReference>
<comment type="similarity">
    <text evidence="3">Belongs to the flavoredoxin family.</text>
</comment>
<dbReference type="InterPro" id="IPR052174">
    <property type="entry name" value="Flavoredoxin"/>
</dbReference>
<dbReference type="GeneID" id="302997427"/>
<reference evidence="5 6" key="1">
    <citation type="journal article" date="2011" name="Stand. Genomic Sci.">
        <title>Complete genome sequence of Treponema succinifaciens type strain (6091).</title>
        <authorList>
            <person name="Han C."/>
            <person name="Gronow S."/>
            <person name="Teshima H."/>
            <person name="Lapidus A."/>
            <person name="Nolan M."/>
            <person name="Lucas S."/>
            <person name="Hammon N."/>
            <person name="Deshpande S."/>
            <person name="Cheng J.F."/>
            <person name="Zeytun A."/>
            <person name="Tapia R."/>
            <person name="Goodwin L."/>
            <person name="Pitluck S."/>
            <person name="Liolios K."/>
            <person name="Pagani I."/>
            <person name="Ivanova N."/>
            <person name="Mavromatis K."/>
            <person name="Mikhailova N."/>
            <person name="Huntemann M."/>
            <person name="Pati A."/>
            <person name="Chen A."/>
            <person name="Palaniappan K."/>
            <person name="Land M."/>
            <person name="Hauser L."/>
            <person name="Brambilla E.M."/>
            <person name="Rohde M."/>
            <person name="Goker M."/>
            <person name="Woyke T."/>
            <person name="Bristow J."/>
            <person name="Eisen J.A."/>
            <person name="Markowitz V."/>
            <person name="Hugenholtz P."/>
            <person name="Kyrpides N.C."/>
            <person name="Klenk H.P."/>
            <person name="Detter J.C."/>
        </authorList>
    </citation>
    <scope>NUCLEOTIDE SEQUENCE [LARGE SCALE GENOMIC DNA]</scope>
    <source>
        <strain evidence="6">ATCC 33096 / DSM 2489 / 6091</strain>
    </source>
</reference>
<dbReference type="Gene3D" id="2.30.110.10">
    <property type="entry name" value="Electron Transport, Fmn-binding Protein, Chain A"/>
    <property type="match status" value="1"/>
</dbReference>
<proteinExistence type="inferred from homology"/>